<reference evidence="1 2" key="1">
    <citation type="submission" date="2021-01" db="EMBL/GenBank/DDBJ databases">
        <title>Whole genome shotgun sequence of Planobispora siamensis NBRC 107568.</title>
        <authorList>
            <person name="Komaki H."/>
            <person name="Tamura T."/>
        </authorList>
    </citation>
    <scope>NUCLEOTIDE SEQUENCE [LARGE SCALE GENOMIC DNA]</scope>
    <source>
        <strain evidence="1 2">NBRC 107568</strain>
    </source>
</reference>
<organism evidence="1 2">
    <name type="scientific">Planobispora siamensis</name>
    <dbReference type="NCBI Taxonomy" id="936338"/>
    <lineage>
        <taxon>Bacteria</taxon>
        <taxon>Bacillati</taxon>
        <taxon>Actinomycetota</taxon>
        <taxon>Actinomycetes</taxon>
        <taxon>Streptosporangiales</taxon>
        <taxon>Streptosporangiaceae</taxon>
        <taxon>Planobispora</taxon>
    </lineage>
</organism>
<sequence length="64" mass="6563">MNWTVRSKTVNDAVAVDAAVSSQETAIAAAPASTIKRSPSTIIVTSPRVFVSWGSAAPGAPDYS</sequence>
<accession>A0A8J3SXD0</accession>
<evidence type="ECO:0000313" key="1">
    <source>
        <dbReference type="EMBL" id="GIH97273.1"/>
    </source>
</evidence>
<proteinExistence type="predicted"/>
<keyword evidence="2" id="KW-1185">Reference proteome</keyword>
<dbReference type="EMBL" id="BOOJ01000080">
    <property type="protein sequence ID" value="GIH97273.1"/>
    <property type="molecule type" value="Genomic_DNA"/>
</dbReference>
<gene>
    <name evidence="1" type="ORF">Psi01_79030</name>
</gene>
<dbReference type="AlphaFoldDB" id="A0A8J3SXD0"/>
<dbReference type="Proteomes" id="UP000619788">
    <property type="component" value="Unassembled WGS sequence"/>
</dbReference>
<comment type="caution">
    <text evidence="1">The sequence shown here is derived from an EMBL/GenBank/DDBJ whole genome shotgun (WGS) entry which is preliminary data.</text>
</comment>
<protein>
    <submittedName>
        <fullName evidence="1">Uncharacterized protein</fullName>
    </submittedName>
</protein>
<evidence type="ECO:0000313" key="2">
    <source>
        <dbReference type="Proteomes" id="UP000619788"/>
    </source>
</evidence>
<name>A0A8J3SXD0_9ACTN</name>